<dbReference type="VEuPathDB" id="FungiDB:PYU1_G011639"/>
<reference evidence="4" key="3">
    <citation type="submission" date="2015-02" db="UniProtKB">
        <authorList>
            <consortium name="EnsemblProtists"/>
        </authorList>
    </citation>
    <scope>IDENTIFICATION</scope>
    <source>
        <strain evidence="4">DAOM BR144</strain>
    </source>
</reference>
<dbReference type="Pfam" id="PF00010">
    <property type="entry name" value="HLH"/>
    <property type="match status" value="1"/>
</dbReference>
<dbReference type="HOGENOM" id="CLU_066775_0_0_1"/>
<feature type="domain" description="BHLH" evidence="3">
    <location>
        <begin position="142"/>
        <end position="194"/>
    </location>
</feature>
<feature type="compositionally biased region" description="Polar residues" evidence="2">
    <location>
        <begin position="71"/>
        <end position="80"/>
    </location>
</feature>
<reference evidence="5" key="2">
    <citation type="submission" date="2010-04" db="EMBL/GenBank/DDBJ databases">
        <authorList>
            <person name="Buell R."/>
            <person name="Hamilton J."/>
            <person name="Hostetler J."/>
        </authorList>
    </citation>
    <scope>NUCLEOTIDE SEQUENCE [LARGE SCALE GENOMIC DNA]</scope>
    <source>
        <strain evidence="5">DAOM:BR144</strain>
    </source>
</reference>
<dbReference type="Gene3D" id="4.10.280.10">
    <property type="entry name" value="Helix-loop-helix DNA-binding domain"/>
    <property type="match status" value="1"/>
</dbReference>
<evidence type="ECO:0000313" key="4">
    <source>
        <dbReference type="EnsemblProtists" id="PYU1_T011665"/>
    </source>
</evidence>
<dbReference type="CDD" id="cd00083">
    <property type="entry name" value="bHLH_SF"/>
    <property type="match status" value="1"/>
</dbReference>
<evidence type="ECO:0000256" key="1">
    <source>
        <dbReference type="SAM" id="Coils"/>
    </source>
</evidence>
<organism evidence="4 5">
    <name type="scientific">Globisporangium ultimum (strain ATCC 200006 / CBS 805.95 / DAOM BR144)</name>
    <name type="common">Pythium ultimum</name>
    <dbReference type="NCBI Taxonomy" id="431595"/>
    <lineage>
        <taxon>Eukaryota</taxon>
        <taxon>Sar</taxon>
        <taxon>Stramenopiles</taxon>
        <taxon>Oomycota</taxon>
        <taxon>Peronosporomycetes</taxon>
        <taxon>Pythiales</taxon>
        <taxon>Pythiaceae</taxon>
        <taxon>Globisporangium</taxon>
    </lineage>
</organism>
<dbReference type="AlphaFoldDB" id="K3X366"/>
<feature type="region of interest" description="Disordered" evidence="2">
    <location>
        <begin position="14"/>
        <end position="45"/>
    </location>
</feature>
<sequence>MLAPANDFGYSASSHHAGGNASNGNGYDTIQHHHSGERPKIFGLDSHHPAMAMHGLVHHGMHDYQQQMHNSMTPQHNMTPQHHHHHQQHQGDFDHEPLMMNMHNTAAYHYPPMGGQLLHVSTDYPAQPPSVSNSTPSSGSKRSREELNLKEKKRMFKLNDRINQLKDMLDEAGVQCKKNKQSILDNTAHYVSMLRSNLLIAQQKAERAEKQAEIFRSQAQQKNSTGSGVDMVFKRCFDQSSTPRLVMDLALQPVTYNHAFLNHTGLNEQSMKKKDLLRQFLCLDSNKLDHLVQNAVDGLKVSSSIVQARTAHGESTLTLMVSVITDDFGKPMHLEFSLIVFEISSSNTHSAPPQSQSSYQGVLTKREILESSPSGVSDLSL</sequence>
<dbReference type="InterPro" id="IPR011598">
    <property type="entry name" value="bHLH_dom"/>
</dbReference>
<feature type="coiled-coil region" evidence="1">
    <location>
        <begin position="191"/>
        <end position="225"/>
    </location>
</feature>
<dbReference type="EMBL" id="GL376611">
    <property type="status" value="NOT_ANNOTATED_CDS"/>
    <property type="molecule type" value="Genomic_DNA"/>
</dbReference>
<dbReference type="GO" id="GO:0046983">
    <property type="term" value="F:protein dimerization activity"/>
    <property type="evidence" value="ECO:0007669"/>
    <property type="project" value="InterPro"/>
</dbReference>
<feature type="region of interest" description="Disordered" evidence="2">
    <location>
        <begin position="119"/>
        <end position="147"/>
    </location>
</feature>
<feature type="compositionally biased region" description="Low complexity" evidence="2">
    <location>
        <begin position="129"/>
        <end position="140"/>
    </location>
</feature>
<keyword evidence="5" id="KW-1185">Reference proteome</keyword>
<evidence type="ECO:0000256" key="2">
    <source>
        <dbReference type="SAM" id="MobiDB-lite"/>
    </source>
</evidence>
<proteinExistence type="predicted"/>
<feature type="compositionally biased region" description="Basic and acidic residues" evidence="2">
    <location>
        <begin position="30"/>
        <end position="45"/>
    </location>
</feature>
<evidence type="ECO:0000259" key="3">
    <source>
        <dbReference type="PROSITE" id="PS50888"/>
    </source>
</evidence>
<dbReference type="OMA" id="DRYFENS"/>
<dbReference type="PROSITE" id="PS50888">
    <property type="entry name" value="BHLH"/>
    <property type="match status" value="1"/>
</dbReference>
<keyword evidence="1" id="KW-0175">Coiled coil</keyword>
<protein>
    <recommendedName>
        <fullName evidence="3">BHLH domain-containing protein</fullName>
    </recommendedName>
</protein>
<feature type="region of interest" description="Disordered" evidence="2">
    <location>
        <begin position="71"/>
        <end position="91"/>
    </location>
</feature>
<dbReference type="SMART" id="SM00353">
    <property type="entry name" value="HLH"/>
    <property type="match status" value="1"/>
</dbReference>
<dbReference type="EnsemblProtists" id="PYU1_T011665">
    <property type="protein sequence ID" value="PYU1_T011665"/>
    <property type="gene ID" value="PYU1_G011639"/>
</dbReference>
<dbReference type="SUPFAM" id="SSF47459">
    <property type="entry name" value="HLH, helix-loop-helix DNA-binding domain"/>
    <property type="match status" value="1"/>
</dbReference>
<reference evidence="5" key="1">
    <citation type="journal article" date="2010" name="Genome Biol.">
        <title>Genome sequence of the necrotrophic plant pathogen Pythium ultimum reveals original pathogenicity mechanisms and effector repertoire.</title>
        <authorList>
            <person name="Levesque C.A."/>
            <person name="Brouwer H."/>
            <person name="Cano L."/>
            <person name="Hamilton J.P."/>
            <person name="Holt C."/>
            <person name="Huitema E."/>
            <person name="Raffaele S."/>
            <person name="Robideau G.P."/>
            <person name="Thines M."/>
            <person name="Win J."/>
            <person name="Zerillo M.M."/>
            <person name="Beakes G.W."/>
            <person name="Boore J.L."/>
            <person name="Busam D."/>
            <person name="Dumas B."/>
            <person name="Ferriera S."/>
            <person name="Fuerstenberg S.I."/>
            <person name="Gachon C.M."/>
            <person name="Gaulin E."/>
            <person name="Govers F."/>
            <person name="Grenville-Briggs L."/>
            <person name="Horner N."/>
            <person name="Hostetler J."/>
            <person name="Jiang R.H."/>
            <person name="Johnson J."/>
            <person name="Krajaejun T."/>
            <person name="Lin H."/>
            <person name="Meijer H.J."/>
            <person name="Moore B."/>
            <person name="Morris P."/>
            <person name="Phuntmart V."/>
            <person name="Puiu D."/>
            <person name="Shetty J."/>
            <person name="Stajich J.E."/>
            <person name="Tripathy S."/>
            <person name="Wawra S."/>
            <person name="van West P."/>
            <person name="Whitty B.R."/>
            <person name="Coutinho P.M."/>
            <person name="Henrissat B."/>
            <person name="Martin F."/>
            <person name="Thomas P.D."/>
            <person name="Tyler B.M."/>
            <person name="De Vries R.P."/>
            <person name="Kamoun S."/>
            <person name="Yandell M."/>
            <person name="Tisserat N."/>
            <person name="Buell C.R."/>
        </authorList>
    </citation>
    <scope>NUCLEOTIDE SEQUENCE</scope>
    <source>
        <strain evidence="5">DAOM:BR144</strain>
    </source>
</reference>
<accession>K3X366</accession>
<dbReference type="Proteomes" id="UP000019132">
    <property type="component" value="Unassembled WGS sequence"/>
</dbReference>
<name>K3X366_GLOUD</name>
<feature type="compositionally biased region" description="Low complexity" evidence="2">
    <location>
        <begin position="14"/>
        <end position="26"/>
    </location>
</feature>
<dbReference type="eggNOG" id="ENOG502QRWN">
    <property type="taxonomic scope" value="Eukaryota"/>
</dbReference>
<evidence type="ECO:0000313" key="5">
    <source>
        <dbReference type="Proteomes" id="UP000019132"/>
    </source>
</evidence>
<dbReference type="InterPro" id="IPR036638">
    <property type="entry name" value="HLH_DNA-bd_sf"/>
</dbReference>
<dbReference type="InParanoid" id="K3X366"/>